<dbReference type="Proteomes" id="UP000190774">
    <property type="component" value="Unassembled WGS sequence"/>
</dbReference>
<evidence type="ECO:0000256" key="1">
    <source>
        <dbReference type="SAM" id="MobiDB-lite"/>
    </source>
</evidence>
<proteinExistence type="predicted"/>
<keyword evidence="3" id="KW-1185">Reference proteome</keyword>
<feature type="region of interest" description="Disordered" evidence="1">
    <location>
        <begin position="1"/>
        <end position="26"/>
    </location>
</feature>
<dbReference type="AlphaFoldDB" id="A0A1T4YK91"/>
<gene>
    <name evidence="2" type="ORF">SAMN02745166_03543</name>
</gene>
<dbReference type="EMBL" id="FUYE01000013">
    <property type="protein sequence ID" value="SKB02103.1"/>
    <property type="molecule type" value="Genomic_DNA"/>
</dbReference>
<feature type="compositionally biased region" description="Basic and acidic residues" evidence="1">
    <location>
        <begin position="13"/>
        <end position="25"/>
    </location>
</feature>
<evidence type="ECO:0000313" key="3">
    <source>
        <dbReference type="Proteomes" id="UP000190774"/>
    </source>
</evidence>
<sequence length="97" mass="11216">MCLKKSALRNSVRKSDKEMTQDQERTVSSLQERMCFSSISHRFRKARRLTQTQNLLASLNRLEIPPSKMVHLRTRRALAHETPAEAKSVERQGRGIP</sequence>
<name>A0A1T4YK91_9BACT</name>
<protein>
    <submittedName>
        <fullName evidence="2">Uncharacterized protein</fullName>
    </submittedName>
</protein>
<feature type="compositionally biased region" description="Basic and acidic residues" evidence="1">
    <location>
        <begin position="78"/>
        <end position="97"/>
    </location>
</feature>
<reference evidence="3" key="1">
    <citation type="submission" date="2017-02" db="EMBL/GenBank/DDBJ databases">
        <authorList>
            <person name="Varghese N."/>
            <person name="Submissions S."/>
        </authorList>
    </citation>
    <scope>NUCLEOTIDE SEQUENCE [LARGE SCALE GENOMIC DNA]</scope>
    <source>
        <strain evidence="3">ATCC 700200</strain>
    </source>
</reference>
<organism evidence="2 3">
    <name type="scientific">Prosthecobacter debontii</name>
    <dbReference type="NCBI Taxonomy" id="48467"/>
    <lineage>
        <taxon>Bacteria</taxon>
        <taxon>Pseudomonadati</taxon>
        <taxon>Verrucomicrobiota</taxon>
        <taxon>Verrucomicrobiia</taxon>
        <taxon>Verrucomicrobiales</taxon>
        <taxon>Verrucomicrobiaceae</taxon>
        <taxon>Prosthecobacter</taxon>
    </lineage>
</organism>
<evidence type="ECO:0000313" key="2">
    <source>
        <dbReference type="EMBL" id="SKB02103.1"/>
    </source>
</evidence>
<accession>A0A1T4YK91</accession>
<feature type="region of interest" description="Disordered" evidence="1">
    <location>
        <begin position="76"/>
        <end position="97"/>
    </location>
</feature>